<gene>
    <name evidence="1" type="ORF">K493DRAFT_409435</name>
</gene>
<evidence type="ECO:0000313" key="2">
    <source>
        <dbReference type="Proteomes" id="UP000193498"/>
    </source>
</evidence>
<keyword evidence="2" id="KW-1185">Reference proteome</keyword>
<reference evidence="1 2" key="1">
    <citation type="submission" date="2016-07" db="EMBL/GenBank/DDBJ databases">
        <title>Pervasive Adenine N6-methylation of Active Genes in Fungi.</title>
        <authorList>
            <consortium name="DOE Joint Genome Institute"/>
            <person name="Mondo S.J."/>
            <person name="Dannebaum R.O."/>
            <person name="Kuo R.C."/>
            <person name="Labutti K."/>
            <person name="Haridas S."/>
            <person name="Kuo A."/>
            <person name="Salamov A."/>
            <person name="Ahrendt S.R."/>
            <person name="Lipzen A."/>
            <person name="Sullivan W."/>
            <person name="Andreopoulos W.B."/>
            <person name="Clum A."/>
            <person name="Lindquist E."/>
            <person name="Daum C."/>
            <person name="Ramamoorthy G.K."/>
            <person name="Gryganskyi A."/>
            <person name="Culley D."/>
            <person name="Magnuson J.K."/>
            <person name="James T.Y."/>
            <person name="O'Malley M.A."/>
            <person name="Stajich J.E."/>
            <person name="Spatafora J.W."/>
            <person name="Visel A."/>
            <person name="Grigoriev I.V."/>
        </authorList>
    </citation>
    <scope>NUCLEOTIDE SEQUENCE [LARGE SCALE GENOMIC DNA]</scope>
    <source>
        <strain evidence="1 2">CBS 931.73</strain>
    </source>
</reference>
<dbReference type="SUPFAM" id="SSF53187">
    <property type="entry name" value="Zn-dependent exopeptidases"/>
    <property type="match status" value="1"/>
</dbReference>
<dbReference type="InParanoid" id="A0A1Y1XZR9"/>
<name>A0A1Y1XZR9_9FUNG</name>
<dbReference type="OrthoDB" id="71260at2759"/>
<dbReference type="Proteomes" id="UP000193498">
    <property type="component" value="Unassembled WGS sequence"/>
</dbReference>
<dbReference type="EMBL" id="MCFE01000336">
    <property type="protein sequence ID" value="ORX91229.1"/>
    <property type="molecule type" value="Genomic_DNA"/>
</dbReference>
<evidence type="ECO:0000313" key="1">
    <source>
        <dbReference type="EMBL" id="ORX91229.1"/>
    </source>
</evidence>
<proteinExistence type="predicted"/>
<accession>A0A1Y1XZR9</accession>
<sequence>MNLHRVVSSRIASRSLARLVLKKDIQTYTGNGPKLASDKLAPSTPSPKVDINNVDAGRLLSYVLLTASRKDEIPNIQYSNEPNSITSSFYTPNPNVKSYYGTNRFVEYIPGNSPIVLAAPHGGFLMPENVADRPSLPGVRLLNDLNTHEIAKDLTERLGLYGKRPHLIVCHLNRRKVDVNRDIHEYPFSSSEAAHTWLEYHRLVEIATKQVERSFGRGLYIDLHGQKHPEKWIELGYLVHASDLDRLNEHSASGTVSQSSSLRGLSGRRNHFLDLIRGPNSLGGLFERKAYKTVPSPSIPSPNGGQYYRGGYCLQRHTSLSIDGVQIELPAHLRRGSMEIRNKLVNDMADIINHFVSRHYPMTGQEVENFALRSHYPLPLSREYPNELYV</sequence>
<comment type="caution">
    <text evidence="1">The sequence shown here is derived from an EMBL/GenBank/DDBJ whole genome shotgun (WGS) entry which is preliminary data.</text>
</comment>
<dbReference type="AlphaFoldDB" id="A0A1Y1XZR9"/>
<protein>
    <recommendedName>
        <fullName evidence="3">N-formylglutamate amidohydrolase</fullName>
    </recommendedName>
</protein>
<dbReference type="Gene3D" id="3.40.630.40">
    <property type="entry name" value="Zn-dependent exopeptidases"/>
    <property type="match status" value="1"/>
</dbReference>
<evidence type="ECO:0008006" key="3">
    <source>
        <dbReference type="Google" id="ProtNLM"/>
    </source>
</evidence>
<organism evidence="1 2">
    <name type="scientific">Basidiobolus meristosporus CBS 931.73</name>
    <dbReference type="NCBI Taxonomy" id="1314790"/>
    <lineage>
        <taxon>Eukaryota</taxon>
        <taxon>Fungi</taxon>
        <taxon>Fungi incertae sedis</taxon>
        <taxon>Zoopagomycota</taxon>
        <taxon>Entomophthoromycotina</taxon>
        <taxon>Basidiobolomycetes</taxon>
        <taxon>Basidiobolales</taxon>
        <taxon>Basidiobolaceae</taxon>
        <taxon>Basidiobolus</taxon>
    </lineage>
</organism>